<dbReference type="Proteomes" id="UP001454036">
    <property type="component" value="Unassembled WGS sequence"/>
</dbReference>
<evidence type="ECO:0000256" key="5">
    <source>
        <dbReference type="SAM" id="MobiDB-lite"/>
    </source>
</evidence>
<evidence type="ECO:0000256" key="2">
    <source>
        <dbReference type="ARBA" id="ARBA00022771"/>
    </source>
</evidence>
<keyword evidence="7" id="KW-0436">Ligase</keyword>
<feature type="region of interest" description="Disordered" evidence="5">
    <location>
        <begin position="394"/>
        <end position="426"/>
    </location>
</feature>
<gene>
    <name evidence="7" type="ORF">LIER_05015</name>
</gene>
<feature type="compositionally biased region" description="Basic and acidic residues" evidence="5">
    <location>
        <begin position="394"/>
        <end position="407"/>
    </location>
</feature>
<dbReference type="InterPro" id="IPR004181">
    <property type="entry name" value="Znf_MIZ"/>
</dbReference>
<evidence type="ECO:0000256" key="4">
    <source>
        <dbReference type="PROSITE-ProRule" id="PRU00452"/>
    </source>
</evidence>
<protein>
    <submittedName>
        <fullName evidence="7">Ubiquitin-protein ligase</fullName>
    </submittedName>
</protein>
<dbReference type="GO" id="GO:0016874">
    <property type="term" value="F:ligase activity"/>
    <property type="evidence" value="ECO:0007669"/>
    <property type="project" value="UniProtKB-KW"/>
</dbReference>
<dbReference type="AlphaFoldDB" id="A0AAV3NYV9"/>
<evidence type="ECO:0000256" key="3">
    <source>
        <dbReference type="ARBA" id="ARBA00022833"/>
    </source>
</evidence>
<dbReference type="GO" id="GO:0008270">
    <property type="term" value="F:zinc ion binding"/>
    <property type="evidence" value="ECO:0007669"/>
    <property type="project" value="UniProtKB-KW"/>
</dbReference>
<proteinExistence type="predicted"/>
<dbReference type="Pfam" id="PF02891">
    <property type="entry name" value="zf-MIZ"/>
    <property type="match status" value="1"/>
</dbReference>
<feature type="compositionally biased region" description="Low complexity" evidence="5">
    <location>
        <begin position="545"/>
        <end position="559"/>
    </location>
</feature>
<keyword evidence="3" id="KW-0862">Zinc</keyword>
<evidence type="ECO:0000259" key="6">
    <source>
        <dbReference type="PROSITE" id="PS51044"/>
    </source>
</evidence>
<keyword evidence="2 4" id="KW-0863">Zinc-finger</keyword>
<organism evidence="7 8">
    <name type="scientific">Lithospermum erythrorhizon</name>
    <name type="common">Purple gromwell</name>
    <name type="synonym">Lithospermum officinale var. erythrorhizon</name>
    <dbReference type="NCBI Taxonomy" id="34254"/>
    <lineage>
        <taxon>Eukaryota</taxon>
        <taxon>Viridiplantae</taxon>
        <taxon>Streptophyta</taxon>
        <taxon>Embryophyta</taxon>
        <taxon>Tracheophyta</taxon>
        <taxon>Spermatophyta</taxon>
        <taxon>Magnoliopsida</taxon>
        <taxon>eudicotyledons</taxon>
        <taxon>Gunneridae</taxon>
        <taxon>Pentapetalae</taxon>
        <taxon>asterids</taxon>
        <taxon>lamiids</taxon>
        <taxon>Boraginales</taxon>
        <taxon>Boraginaceae</taxon>
        <taxon>Boraginoideae</taxon>
        <taxon>Lithospermeae</taxon>
        <taxon>Lithospermum</taxon>
    </lineage>
</organism>
<dbReference type="InterPro" id="IPR013083">
    <property type="entry name" value="Znf_RING/FYVE/PHD"/>
</dbReference>
<accession>A0AAV3NYV9</accession>
<dbReference type="Gene3D" id="3.30.40.10">
    <property type="entry name" value="Zinc/RING finger domain, C3HC4 (zinc finger)"/>
    <property type="match status" value="1"/>
</dbReference>
<feature type="domain" description="SP-RING-type" evidence="6">
    <location>
        <begin position="295"/>
        <end position="376"/>
    </location>
</feature>
<feature type="compositionally biased region" description="Low complexity" evidence="5">
    <location>
        <begin position="718"/>
        <end position="748"/>
    </location>
</feature>
<dbReference type="GO" id="GO:0061665">
    <property type="term" value="F:SUMO ligase activity"/>
    <property type="evidence" value="ECO:0007669"/>
    <property type="project" value="TreeGrafter"/>
</dbReference>
<feature type="compositionally biased region" description="Polar residues" evidence="5">
    <location>
        <begin position="798"/>
        <end position="813"/>
    </location>
</feature>
<sequence>MEVVSQPSGGFNNDPSRSLWQNNLNVALLCNRLAVHVNMAPKNDHLEFFNLCCSLSRCIDFAVANNNIPTGAQRLPFLLKQVCRLKNESFLSAPILVLMISIKNVIQRRWFSDEDSKDLCRLTTELQSNFCISMDFNTQPDNFHPTISTIMTRYYPRIKMGNIIAFLEVKPGYGTYVHDFQMTNELNFSQEERIGLFVARTNNIDTSSCLINPTDTSILINGRGVDKRRTNCMETGPQRPTLVNHYVKDGTNLLQAVGQFNGNYIIIIAFMRVLSIPDHAALQDYVQPTTSMLDSDPEITEGSSRISLNCPISFKRINVPVKGHMCKHLQCTDFKNYIEMNERRPLWRCPHCYQHLCFTDIRVDQNMMKVLKEIGETVNEVLISSDLSWKPVTEIEDHRDKPRKDDADVSTNPVDHEPSDIHPDDIMDVTEDDYMGTMEMCETTDKKLFSSSCQNQASQQNMAVNEANQNNVVPVGDNSRSEIYKSTLESGVPRHASVRPVSVQALPVSSPTPNSLQQTPIFRPMIQNSSLVVPQASVMPRIGDSPSRVQQSSVSQTPSYVNSYKLTPVFPSGNDNSSQHRIPNTRENVNQSTTMTPSATSSPPQTSQGDSPAGMVSNNRDYELLVAQWVAKKARWGLASTTSSPYAMNYDRHGAALGGQRSNMPPSPSCPPVNSDVPMGMTAVTTESSCQPSVGRMRGALTGRAFADAYNYHITQTTQQPQATTQHTKASSQPAASTTLSTQSTSLPVRTTTQHTKASSQPATSTTLLTESTSLPVRATTQSSQATIHPDSAKSHPPTHQNKATTQSTSQPARTIHPHRTHASRQQVQAALRQTKSTTPASIANSREEVVAANRCALAQAGIRRKPGSGSSYGAPDEAAHRNWKNPGNN</sequence>
<keyword evidence="8" id="KW-1185">Reference proteome</keyword>
<name>A0AAV3NYV9_LITER</name>
<feature type="compositionally biased region" description="Low complexity" evidence="5">
    <location>
        <begin position="591"/>
        <end position="608"/>
    </location>
</feature>
<dbReference type="PANTHER" id="PTHR10782">
    <property type="entry name" value="ZINC FINGER MIZ DOMAIN-CONTAINING PROTEIN"/>
    <property type="match status" value="1"/>
</dbReference>
<feature type="region of interest" description="Disordered" evidence="5">
    <location>
        <begin position="860"/>
        <end position="890"/>
    </location>
</feature>
<feature type="compositionally biased region" description="Polar residues" evidence="5">
    <location>
        <begin position="749"/>
        <end position="763"/>
    </location>
</feature>
<feature type="region of interest" description="Disordered" evidence="5">
    <location>
        <begin position="718"/>
        <end position="825"/>
    </location>
</feature>
<evidence type="ECO:0000256" key="1">
    <source>
        <dbReference type="ARBA" id="ARBA00022723"/>
    </source>
</evidence>
<feature type="compositionally biased region" description="Low complexity" evidence="5">
    <location>
        <begin position="764"/>
        <end position="775"/>
    </location>
</feature>
<dbReference type="GO" id="GO:0000785">
    <property type="term" value="C:chromatin"/>
    <property type="evidence" value="ECO:0007669"/>
    <property type="project" value="TreeGrafter"/>
</dbReference>
<dbReference type="GO" id="GO:0016925">
    <property type="term" value="P:protein sumoylation"/>
    <property type="evidence" value="ECO:0007669"/>
    <property type="project" value="TreeGrafter"/>
</dbReference>
<comment type="caution">
    <text evidence="7">The sequence shown here is derived from an EMBL/GenBank/DDBJ whole genome shotgun (WGS) entry which is preliminary data.</text>
</comment>
<evidence type="ECO:0000313" key="7">
    <source>
        <dbReference type="EMBL" id="GAA0144614.1"/>
    </source>
</evidence>
<feature type="compositionally biased region" description="Basic and acidic residues" evidence="5">
    <location>
        <begin position="414"/>
        <end position="425"/>
    </location>
</feature>
<evidence type="ECO:0000313" key="8">
    <source>
        <dbReference type="Proteomes" id="UP001454036"/>
    </source>
</evidence>
<reference evidence="7 8" key="1">
    <citation type="submission" date="2024-01" db="EMBL/GenBank/DDBJ databases">
        <title>The complete chloroplast genome sequence of Lithospermum erythrorhizon: insights into the phylogenetic relationship among Boraginaceae species and the maternal lineages of purple gromwells.</title>
        <authorList>
            <person name="Okada T."/>
            <person name="Watanabe K."/>
        </authorList>
    </citation>
    <scope>NUCLEOTIDE SEQUENCE [LARGE SCALE GENOMIC DNA]</scope>
</reference>
<dbReference type="PANTHER" id="PTHR10782:SF4">
    <property type="entry name" value="TONALLI, ISOFORM E"/>
    <property type="match status" value="1"/>
</dbReference>
<feature type="region of interest" description="Disordered" evidence="5">
    <location>
        <begin position="540"/>
        <end position="617"/>
    </location>
</feature>
<dbReference type="CDD" id="cd16650">
    <property type="entry name" value="SP-RING_PIAS-like"/>
    <property type="match status" value="1"/>
</dbReference>
<keyword evidence="1" id="KW-0479">Metal-binding</keyword>
<feature type="compositionally biased region" description="Polar residues" evidence="5">
    <location>
        <begin position="573"/>
        <end position="590"/>
    </location>
</feature>
<dbReference type="EMBL" id="BAABME010000668">
    <property type="protein sequence ID" value="GAA0144614.1"/>
    <property type="molecule type" value="Genomic_DNA"/>
</dbReference>
<dbReference type="PROSITE" id="PS51044">
    <property type="entry name" value="ZF_SP_RING"/>
    <property type="match status" value="1"/>
</dbReference>